<reference evidence="8" key="1">
    <citation type="submission" date="2021-02" db="EMBL/GenBank/DDBJ databases">
        <title>Psilocybe cubensis genome.</title>
        <authorList>
            <person name="Mckernan K.J."/>
            <person name="Crawford S."/>
            <person name="Trippe A."/>
            <person name="Kane L.T."/>
            <person name="Mclaughlin S."/>
        </authorList>
    </citation>
    <scope>NUCLEOTIDE SEQUENCE [LARGE SCALE GENOMIC DNA]</scope>
    <source>
        <strain evidence="8">MGC-MH-2018</strain>
    </source>
</reference>
<evidence type="ECO:0000256" key="5">
    <source>
        <dbReference type="ARBA" id="ARBA00023242"/>
    </source>
</evidence>
<name>A0A8H7Y5M9_PSICU</name>
<evidence type="ECO:0000256" key="1">
    <source>
        <dbReference type="ARBA" id="ARBA00004123"/>
    </source>
</evidence>
<comment type="caution">
    <text evidence="8">The sequence shown here is derived from an EMBL/GenBank/DDBJ whole genome shotgun (WGS) entry which is preliminary data.</text>
</comment>
<dbReference type="CDD" id="cd00067">
    <property type="entry name" value="GAL4"/>
    <property type="match status" value="1"/>
</dbReference>
<keyword evidence="2" id="KW-0479">Metal-binding</keyword>
<evidence type="ECO:0000256" key="2">
    <source>
        <dbReference type="ARBA" id="ARBA00022723"/>
    </source>
</evidence>
<keyword evidence="3" id="KW-0805">Transcription regulation</keyword>
<dbReference type="EMBL" id="JAFIQS010000001">
    <property type="protein sequence ID" value="KAG5174265.1"/>
    <property type="molecule type" value="Genomic_DNA"/>
</dbReference>
<dbReference type="SMART" id="SM00906">
    <property type="entry name" value="Fungal_trans"/>
    <property type="match status" value="1"/>
</dbReference>
<dbReference type="PANTHER" id="PTHR47338:SF29">
    <property type="entry name" value="ZN(2)-C6 FUNGAL-TYPE DOMAIN-CONTAINING PROTEIN"/>
    <property type="match status" value="1"/>
</dbReference>
<dbReference type="InterPro" id="IPR036864">
    <property type="entry name" value="Zn2-C6_fun-type_DNA-bd_sf"/>
</dbReference>
<dbReference type="InterPro" id="IPR001138">
    <property type="entry name" value="Zn2Cys6_DnaBD"/>
</dbReference>
<comment type="subcellular location">
    <subcellularLocation>
        <location evidence="1">Nucleus</location>
    </subcellularLocation>
</comment>
<organism evidence="8">
    <name type="scientific">Psilocybe cubensis</name>
    <name type="common">Psychedelic mushroom</name>
    <name type="synonym">Stropharia cubensis</name>
    <dbReference type="NCBI Taxonomy" id="181762"/>
    <lineage>
        <taxon>Eukaryota</taxon>
        <taxon>Fungi</taxon>
        <taxon>Dikarya</taxon>
        <taxon>Basidiomycota</taxon>
        <taxon>Agaricomycotina</taxon>
        <taxon>Agaricomycetes</taxon>
        <taxon>Agaricomycetidae</taxon>
        <taxon>Agaricales</taxon>
        <taxon>Agaricineae</taxon>
        <taxon>Strophariaceae</taxon>
        <taxon>Psilocybe</taxon>
    </lineage>
</organism>
<dbReference type="GO" id="GO:0000981">
    <property type="term" value="F:DNA-binding transcription factor activity, RNA polymerase II-specific"/>
    <property type="evidence" value="ECO:0007669"/>
    <property type="project" value="InterPro"/>
</dbReference>
<evidence type="ECO:0000256" key="3">
    <source>
        <dbReference type="ARBA" id="ARBA00023015"/>
    </source>
</evidence>
<dbReference type="AlphaFoldDB" id="A0A8H7Y5M9"/>
<evidence type="ECO:0000313" key="8">
    <source>
        <dbReference type="EMBL" id="KAG5174265.1"/>
    </source>
</evidence>
<dbReference type="CDD" id="cd12148">
    <property type="entry name" value="fungal_TF_MHR"/>
    <property type="match status" value="1"/>
</dbReference>
<protein>
    <recommendedName>
        <fullName evidence="7">Xylanolytic transcriptional activator regulatory domain-containing protein</fullName>
    </recommendedName>
</protein>
<feature type="domain" description="Xylanolytic transcriptional activator regulatory" evidence="7">
    <location>
        <begin position="350"/>
        <end position="437"/>
    </location>
</feature>
<sequence>MPRVPQPSTNAARASSALVTSPHPNVLKRNQACHQCRRRKLKWYIYTVFVDYRSLISRNISDAKRPCSTCVRSHTHALSHAPPGMTMPPNPECTFDDVAEVSATVTEGPKNRYERLENRINELEMLLRQKESGSQSPSNSNPIFFPEDNAGSPPNGHQPHLSHKMDPELSPISHLSQSPPQLSRIAATSFSHSNDTTSYRSDVMWPNWPPSLPEPELLRHLIDVFFVFHPHAGRMFHPPTFMHSISLPPNHPKFPSLPVLHAICAIGSLYTAAVTSPPLPNFDEISPDEIFLEKLRVKDPRPDSFAEKHARLAKESAERLNTLGQDLFQVLQANIILTWFYWSHGRWVDIFVASGHSMRLAVPLGLNMCPPFHSIGKAERPPSILPPARTVIEDETRRNTFWLAYAAERQHGLGNGWALSLDNQDVSQLLPVRGDQFLQGVLVQPVDRQWAQSRDVLLTHPENQTDSFILYIKGTILIALVKAFNLRFRSKHFSGDPSVVSVYNEDPSAADEPVDPRSSAAFIELDHIVSSFRASFPSHLRNPIRDNLVDNHLYTACLMPHVLTIVLHDPHADVRKSGCISALKILTAARAILDLIYNVWSTSYDITLLDSFCTFCWFVGGRVLVRFLQVAMDANSADQISTLRSEVEFIHLAISKVGERIPMAYRFSKMLESVIIKHCGSAPRAQADCNLPRALEPHMLQSLFQEICPTPEDNINLTEALHDPGSFLTST</sequence>
<dbReference type="GO" id="GO:0008270">
    <property type="term" value="F:zinc ion binding"/>
    <property type="evidence" value="ECO:0007669"/>
    <property type="project" value="InterPro"/>
</dbReference>
<dbReference type="GO" id="GO:0005634">
    <property type="term" value="C:nucleus"/>
    <property type="evidence" value="ECO:0007669"/>
    <property type="project" value="UniProtKB-SubCell"/>
</dbReference>
<proteinExistence type="predicted"/>
<keyword evidence="5" id="KW-0539">Nucleus</keyword>
<dbReference type="InterPro" id="IPR007219">
    <property type="entry name" value="XnlR_reg_dom"/>
</dbReference>
<dbReference type="GO" id="GO:0003677">
    <property type="term" value="F:DNA binding"/>
    <property type="evidence" value="ECO:0007669"/>
    <property type="project" value="InterPro"/>
</dbReference>
<keyword evidence="4" id="KW-0804">Transcription</keyword>
<accession>A0A8H7Y5M9</accession>
<evidence type="ECO:0000256" key="4">
    <source>
        <dbReference type="ARBA" id="ARBA00023163"/>
    </source>
</evidence>
<evidence type="ECO:0000256" key="6">
    <source>
        <dbReference type="SAM" id="MobiDB-lite"/>
    </source>
</evidence>
<feature type="compositionally biased region" description="Polar residues" evidence="6">
    <location>
        <begin position="132"/>
        <end position="142"/>
    </location>
</feature>
<dbReference type="PANTHER" id="PTHR47338">
    <property type="entry name" value="ZN(II)2CYS6 TRANSCRIPTION FACTOR (EUROFUNG)-RELATED"/>
    <property type="match status" value="1"/>
</dbReference>
<gene>
    <name evidence="8" type="ORF">JR316_000923</name>
</gene>
<evidence type="ECO:0000259" key="7">
    <source>
        <dbReference type="SMART" id="SM00906"/>
    </source>
</evidence>
<feature type="region of interest" description="Disordered" evidence="6">
    <location>
        <begin position="129"/>
        <end position="181"/>
    </location>
</feature>
<dbReference type="GO" id="GO:0006351">
    <property type="term" value="P:DNA-templated transcription"/>
    <property type="evidence" value="ECO:0007669"/>
    <property type="project" value="InterPro"/>
</dbReference>
<dbReference type="Gene3D" id="4.10.240.10">
    <property type="entry name" value="Zn(2)-C6 fungal-type DNA-binding domain"/>
    <property type="match status" value="1"/>
</dbReference>
<feature type="region of interest" description="Disordered" evidence="6">
    <location>
        <begin position="1"/>
        <end position="23"/>
    </location>
</feature>
<dbReference type="InterPro" id="IPR050815">
    <property type="entry name" value="TF_fung"/>
</dbReference>
<dbReference type="Pfam" id="PF04082">
    <property type="entry name" value="Fungal_trans"/>
    <property type="match status" value="1"/>
</dbReference>